<name>A0A2I2MBJ1_9FLAO</name>
<dbReference type="EMBL" id="OENE01000035">
    <property type="protein sequence ID" value="SOU89487.1"/>
    <property type="molecule type" value="Genomic_DNA"/>
</dbReference>
<sequence length="247" mass="28740">MKKTINIPTSWNELSDYQLKKIAGIMYGNQGELTDVRIFFTLLNIRWWNFLKKKTARLILRNVSLSELKKHYSFIYENQKRANFIKSFKVKGKTLYAPGDRINNLTVDEFSHTEDLYLGWMRTQNIEFLHYLTAVLYRIKGKDGKRVLFDKTTLESDAKALSKIDKNRFYATLVTYQGCREHLYAQFPIVFPKSTSKNPKVPNSSGFGKLALHLSGKKFGTHQETISTNIYVFLSEFEEQLKAQPNA</sequence>
<protein>
    <submittedName>
        <fullName evidence="1">Uncharacterized protein</fullName>
    </submittedName>
</protein>
<evidence type="ECO:0000313" key="1">
    <source>
        <dbReference type="EMBL" id="SOU89487.1"/>
    </source>
</evidence>
<dbReference type="RefSeq" id="WP_172505726.1">
    <property type="nucleotide sequence ID" value="NZ_OENE01000035.1"/>
</dbReference>
<dbReference type="AlphaFoldDB" id="A0A2I2MBJ1"/>
<reference evidence="1 2" key="1">
    <citation type="submission" date="2017-11" db="EMBL/GenBank/DDBJ databases">
        <authorList>
            <person name="Duchaud E."/>
        </authorList>
    </citation>
    <scope>NUCLEOTIDE SEQUENCE [LARGE SCALE GENOMIC DNA]</scope>
    <source>
        <strain evidence="1 2">TNO010</strain>
    </source>
</reference>
<evidence type="ECO:0000313" key="2">
    <source>
        <dbReference type="Proteomes" id="UP000490060"/>
    </source>
</evidence>
<gene>
    <name evidence="1" type="ORF">TNO010_400062</name>
</gene>
<proteinExistence type="predicted"/>
<dbReference type="Proteomes" id="UP000490060">
    <property type="component" value="Unassembled WGS sequence"/>
</dbReference>
<organism evidence="1 2">
    <name type="scientific">Tenacibaculum finnmarkense genomovar ulcerans</name>
    <dbReference type="NCBI Taxonomy" id="2781388"/>
    <lineage>
        <taxon>Bacteria</taxon>
        <taxon>Pseudomonadati</taxon>
        <taxon>Bacteroidota</taxon>
        <taxon>Flavobacteriia</taxon>
        <taxon>Flavobacteriales</taxon>
        <taxon>Flavobacteriaceae</taxon>
        <taxon>Tenacibaculum</taxon>
        <taxon>Tenacibaculum finnmarkense</taxon>
    </lineage>
</organism>
<accession>A0A2I2MBJ1</accession>